<proteinExistence type="predicted"/>
<dbReference type="Proteomes" id="UP000179129">
    <property type="component" value="Unassembled WGS sequence"/>
</dbReference>
<sequence>MYVLKNKILGLLRIYLIPGSMALAPLYAQQAQAPADTAGKAAAAAPADTSAEVMPPAAIMPAGPANLITTNQFDIAAGYNLKITVRLAPVYQDSTLTSEIIAYLPRGSVVGVLSVQETWYKIDFGEENARQQGWVISYGVERTLELEHIVTNREDINRWAGMQVIVTAGETPVRSFPSNGAEILLRSYRNEIFNIAGESEDYYMVELSNAVKGWAWKGDVQIYTKPKYTREQVREMVRTARERDSRMTELNNLLADLKARNQKVDKELALLEPLLEKVRNQAASASQTTQRKPFFQFDSLKNRSALRLGMLKQGFGPKLGLASTTFKGIAYNYRPSDKLSFDLEYLSGKPTALEPGANQAGLPSSIAGLDTLNISAKFLQFGLRYSIGGLRRVPILSRMDNFLSFGIGHLRINSHAAGVFSTQSLWGPILGWEFSHHLFSKIDIEMGLKYFLTRAEVTDVRFSGTQLLSTQKVFLRNRAFYFGGTWDF</sequence>
<reference evidence="2 3" key="1">
    <citation type="journal article" date="2016" name="Nat. Commun.">
        <title>Thousands of microbial genomes shed light on interconnected biogeochemical processes in an aquifer system.</title>
        <authorList>
            <person name="Anantharaman K."/>
            <person name="Brown C.T."/>
            <person name="Hug L.A."/>
            <person name="Sharon I."/>
            <person name="Castelle C.J."/>
            <person name="Probst A.J."/>
            <person name="Thomas B.C."/>
            <person name="Singh A."/>
            <person name="Wilkins M.J."/>
            <person name="Karaoz U."/>
            <person name="Brodie E.L."/>
            <person name="Williams K.H."/>
            <person name="Hubbard S.S."/>
            <person name="Banfield J.F."/>
        </authorList>
    </citation>
    <scope>NUCLEOTIDE SEQUENCE [LARGE SCALE GENOMIC DNA]</scope>
</reference>
<dbReference type="EMBL" id="MFIX01000078">
    <property type="protein sequence ID" value="OGG05222.1"/>
    <property type="molecule type" value="Genomic_DNA"/>
</dbReference>
<dbReference type="STRING" id="1817867.A3F83_07725"/>
<gene>
    <name evidence="2" type="ORF">A3F83_07725</name>
</gene>
<organism evidence="2 3">
    <name type="scientific">Candidatus Glassbacteria bacterium RIFCSPLOWO2_12_FULL_58_11</name>
    <dbReference type="NCBI Taxonomy" id="1817867"/>
    <lineage>
        <taxon>Bacteria</taxon>
        <taxon>Candidatus Glassiibacteriota</taxon>
    </lineage>
</organism>
<name>A0A1F5YZ91_9BACT</name>
<keyword evidence="1" id="KW-0732">Signal</keyword>
<dbReference type="Gene3D" id="2.30.30.40">
    <property type="entry name" value="SH3 Domains"/>
    <property type="match status" value="2"/>
</dbReference>
<evidence type="ECO:0000313" key="3">
    <source>
        <dbReference type="Proteomes" id="UP000179129"/>
    </source>
</evidence>
<feature type="signal peptide" evidence="1">
    <location>
        <begin position="1"/>
        <end position="22"/>
    </location>
</feature>
<protein>
    <recommendedName>
        <fullName evidence="4">SH3b domain-containing protein</fullName>
    </recommendedName>
</protein>
<comment type="caution">
    <text evidence="2">The sequence shown here is derived from an EMBL/GenBank/DDBJ whole genome shotgun (WGS) entry which is preliminary data.</text>
</comment>
<feature type="chain" id="PRO_5009522722" description="SH3b domain-containing protein" evidence="1">
    <location>
        <begin position="23"/>
        <end position="488"/>
    </location>
</feature>
<dbReference type="AlphaFoldDB" id="A0A1F5YZ91"/>
<evidence type="ECO:0000256" key="1">
    <source>
        <dbReference type="SAM" id="SignalP"/>
    </source>
</evidence>
<evidence type="ECO:0000313" key="2">
    <source>
        <dbReference type="EMBL" id="OGG05222.1"/>
    </source>
</evidence>
<evidence type="ECO:0008006" key="4">
    <source>
        <dbReference type="Google" id="ProtNLM"/>
    </source>
</evidence>
<accession>A0A1F5YZ91</accession>